<evidence type="ECO:0000256" key="1">
    <source>
        <dbReference type="ARBA" id="ARBA00004613"/>
    </source>
</evidence>
<proteinExistence type="inferred from homology"/>
<dbReference type="PANTHER" id="PTHR11857">
    <property type="entry name" value="ODORANT BINDING PROTEIN-RELATED"/>
    <property type="match status" value="1"/>
</dbReference>
<evidence type="ECO:0000256" key="2">
    <source>
        <dbReference type="ARBA" id="ARBA00008098"/>
    </source>
</evidence>
<keyword evidence="7" id="KW-1185">Reference proteome</keyword>
<dbReference type="SMART" id="SM00708">
    <property type="entry name" value="PhBP"/>
    <property type="match status" value="1"/>
</dbReference>
<dbReference type="CDD" id="cd23992">
    <property type="entry name" value="PBP_GOBP"/>
    <property type="match status" value="1"/>
</dbReference>
<evidence type="ECO:0000313" key="7">
    <source>
        <dbReference type="Proteomes" id="UP000037069"/>
    </source>
</evidence>
<evidence type="ECO:0000256" key="3">
    <source>
        <dbReference type="ARBA" id="ARBA00022525"/>
    </source>
</evidence>
<evidence type="ECO:0000256" key="4">
    <source>
        <dbReference type="ARBA" id="ARBA00022729"/>
    </source>
</evidence>
<feature type="chain" id="PRO_5005534973" evidence="5">
    <location>
        <begin position="19"/>
        <end position="135"/>
    </location>
</feature>
<dbReference type="GO" id="GO:0005549">
    <property type="term" value="F:odorant binding"/>
    <property type="evidence" value="ECO:0007669"/>
    <property type="project" value="InterPro"/>
</dbReference>
<feature type="signal peptide" evidence="5">
    <location>
        <begin position="1"/>
        <end position="18"/>
    </location>
</feature>
<dbReference type="Gene3D" id="1.10.238.20">
    <property type="entry name" value="Pheromone/general odorant binding protein domain"/>
    <property type="match status" value="1"/>
</dbReference>
<sequence>MKVFITLAVVCLIASTFAHHELSDEEKAKIKAHYEKCVKQENVPEAEALKLKNKEFANATPAMKCFGACFLEEVGFLKGDAVQEDVVLAKLVPHYGEENVKKVLEKCKNEKGADRCETGYKIFECVEKAKAELSH</sequence>
<protein>
    <submittedName>
        <fullName evidence="6">General odorant-binding protein 56d</fullName>
    </submittedName>
</protein>
<comment type="caution">
    <text evidence="6">The sequence shown here is derived from an EMBL/GenBank/DDBJ whole genome shotgun (WGS) entry which is preliminary data.</text>
</comment>
<dbReference type="GO" id="GO:0005615">
    <property type="term" value="C:extracellular space"/>
    <property type="evidence" value="ECO:0007669"/>
    <property type="project" value="TreeGrafter"/>
</dbReference>
<evidence type="ECO:0000313" key="6">
    <source>
        <dbReference type="EMBL" id="KNC21651.1"/>
    </source>
</evidence>
<dbReference type="FunFam" id="1.10.238.20:FF:000001">
    <property type="entry name" value="General odorant-binding protein lush"/>
    <property type="match status" value="1"/>
</dbReference>
<dbReference type="InterPro" id="IPR036728">
    <property type="entry name" value="PBP_GOBP_sf"/>
</dbReference>
<dbReference type="AlphaFoldDB" id="A0A0L0BNR2"/>
<keyword evidence="4 5" id="KW-0732">Signal</keyword>
<dbReference type="PANTHER" id="PTHR11857:SF43">
    <property type="entry name" value="GEO07291P1-RELATED"/>
    <property type="match status" value="1"/>
</dbReference>
<evidence type="ECO:0000256" key="5">
    <source>
        <dbReference type="SAM" id="SignalP"/>
    </source>
</evidence>
<dbReference type="GO" id="GO:0007608">
    <property type="term" value="P:sensory perception of smell"/>
    <property type="evidence" value="ECO:0007669"/>
    <property type="project" value="TreeGrafter"/>
</dbReference>
<dbReference type="SUPFAM" id="SSF47565">
    <property type="entry name" value="Insect pheromone/odorant-binding proteins"/>
    <property type="match status" value="1"/>
</dbReference>
<dbReference type="OrthoDB" id="7665616at2759"/>
<name>A0A0L0BNR2_LUCCU</name>
<dbReference type="Pfam" id="PF01395">
    <property type="entry name" value="PBP_GOBP"/>
    <property type="match status" value="1"/>
</dbReference>
<comment type="similarity">
    <text evidence="2">Belongs to the PBP/GOBP family.</text>
</comment>
<reference evidence="6 7" key="1">
    <citation type="journal article" date="2015" name="Nat. Commun.">
        <title>Lucilia cuprina genome unlocks parasitic fly biology to underpin future interventions.</title>
        <authorList>
            <person name="Anstead C.A."/>
            <person name="Korhonen P.K."/>
            <person name="Young N.D."/>
            <person name="Hall R.S."/>
            <person name="Jex A.R."/>
            <person name="Murali S.C."/>
            <person name="Hughes D.S."/>
            <person name="Lee S.F."/>
            <person name="Perry T."/>
            <person name="Stroehlein A.J."/>
            <person name="Ansell B.R."/>
            <person name="Breugelmans B."/>
            <person name="Hofmann A."/>
            <person name="Qu J."/>
            <person name="Dugan S."/>
            <person name="Lee S.L."/>
            <person name="Chao H."/>
            <person name="Dinh H."/>
            <person name="Han Y."/>
            <person name="Doddapaneni H.V."/>
            <person name="Worley K.C."/>
            <person name="Muzny D.M."/>
            <person name="Ioannidis P."/>
            <person name="Waterhouse R.M."/>
            <person name="Zdobnov E.M."/>
            <person name="James P.J."/>
            <person name="Bagnall N.H."/>
            <person name="Kotze A.C."/>
            <person name="Gibbs R.A."/>
            <person name="Richards S."/>
            <person name="Batterham P."/>
            <person name="Gasser R.B."/>
        </authorList>
    </citation>
    <scope>NUCLEOTIDE SEQUENCE [LARGE SCALE GENOMIC DNA]</scope>
    <source>
        <strain evidence="6 7">LS</strain>
        <tissue evidence="6">Full body</tissue>
    </source>
</reference>
<dbReference type="Proteomes" id="UP000037069">
    <property type="component" value="Unassembled WGS sequence"/>
</dbReference>
<dbReference type="OMA" id="NIKCFAN"/>
<gene>
    <name evidence="6" type="ORF">FF38_09786</name>
</gene>
<comment type="subcellular location">
    <subcellularLocation>
        <location evidence="1">Secreted</location>
    </subcellularLocation>
</comment>
<organism evidence="6 7">
    <name type="scientific">Lucilia cuprina</name>
    <name type="common">Green bottle fly</name>
    <name type="synonym">Australian sheep blowfly</name>
    <dbReference type="NCBI Taxonomy" id="7375"/>
    <lineage>
        <taxon>Eukaryota</taxon>
        <taxon>Metazoa</taxon>
        <taxon>Ecdysozoa</taxon>
        <taxon>Arthropoda</taxon>
        <taxon>Hexapoda</taxon>
        <taxon>Insecta</taxon>
        <taxon>Pterygota</taxon>
        <taxon>Neoptera</taxon>
        <taxon>Endopterygota</taxon>
        <taxon>Diptera</taxon>
        <taxon>Brachycera</taxon>
        <taxon>Muscomorpha</taxon>
        <taxon>Oestroidea</taxon>
        <taxon>Calliphoridae</taxon>
        <taxon>Luciliinae</taxon>
        <taxon>Lucilia</taxon>
    </lineage>
</organism>
<dbReference type="InterPro" id="IPR006170">
    <property type="entry name" value="PBP/GOBP"/>
</dbReference>
<accession>A0A0L0BNR2</accession>
<dbReference type="EMBL" id="JRES01001589">
    <property type="protein sequence ID" value="KNC21651.1"/>
    <property type="molecule type" value="Genomic_DNA"/>
</dbReference>
<keyword evidence="3" id="KW-0964">Secreted</keyword>